<dbReference type="Gene3D" id="3.30.1140.40">
    <property type="entry name" value="Tctex-1"/>
    <property type="match status" value="1"/>
</dbReference>
<dbReference type="Proteomes" id="UP000694866">
    <property type="component" value="Unplaced"/>
</dbReference>
<dbReference type="PANTHER" id="PTHR21255">
    <property type="entry name" value="T-COMPLEX-ASSOCIATED-TESTIS-EXPRESSED 1/ DYNEIN LIGHT CHAIN"/>
    <property type="match status" value="1"/>
</dbReference>
<sequence length="148" mass="17025">MSDTQRNPSMASLDQKSNDNPEDHDDNQTDSSQAYQIRPQLSDKFKPQVVKEVIHDILHDYLATKSYTVDEVNKWSKSIADAIRNKVKELNYPQYRYVVNVVLGEHKGAGVKMGTRCIWDAEADSYAHESFKNDTMFCVACVYAVFYY</sequence>
<dbReference type="GO" id="GO:0007018">
    <property type="term" value="P:microtubule-based movement"/>
    <property type="evidence" value="ECO:0007669"/>
    <property type="project" value="TreeGrafter"/>
</dbReference>
<dbReference type="Pfam" id="PF03645">
    <property type="entry name" value="Tctex-1"/>
    <property type="match status" value="1"/>
</dbReference>
<gene>
    <name evidence="4" type="primary">LOC105270689</name>
</gene>
<dbReference type="InterPro" id="IPR038586">
    <property type="entry name" value="Tctex-1-like_sf"/>
</dbReference>
<dbReference type="PANTHER" id="PTHR21255:SF7">
    <property type="entry name" value="DYNEIN LIGHT CHAIN TCTEX-TYPE PROTEIN 2B"/>
    <property type="match status" value="1"/>
</dbReference>
<organism evidence="3 4">
    <name type="scientific">Fopius arisanus</name>
    <dbReference type="NCBI Taxonomy" id="64838"/>
    <lineage>
        <taxon>Eukaryota</taxon>
        <taxon>Metazoa</taxon>
        <taxon>Ecdysozoa</taxon>
        <taxon>Arthropoda</taxon>
        <taxon>Hexapoda</taxon>
        <taxon>Insecta</taxon>
        <taxon>Pterygota</taxon>
        <taxon>Neoptera</taxon>
        <taxon>Endopterygota</taxon>
        <taxon>Hymenoptera</taxon>
        <taxon>Apocrita</taxon>
        <taxon>Ichneumonoidea</taxon>
        <taxon>Braconidae</taxon>
        <taxon>Opiinae</taxon>
        <taxon>Fopius</taxon>
    </lineage>
</organism>
<dbReference type="GeneID" id="105270689"/>
<dbReference type="AlphaFoldDB" id="A0A9R1TI79"/>
<dbReference type="GO" id="GO:0005737">
    <property type="term" value="C:cytoplasm"/>
    <property type="evidence" value="ECO:0007669"/>
    <property type="project" value="TreeGrafter"/>
</dbReference>
<proteinExistence type="inferred from homology"/>
<reference evidence="4" key="1">
    <citation type="submission" date="2025-08" db="UniProtKB">
        <authorList>
            <consortium name="RefSeq"/>
        </authorList>
    </citation>
    <scope>IDENTIFICATION</scope>
    <source>
        <strain evidence="4">USDA-PBARC FA_bdor</strain>
        <tissue evidence="4">Whole organism</tissue>
    </source>
</reference>
<dbReference type="GO" id="GO:0045505">
    <property type="term" value="F:dynein intermediate chain binding"/>
    <property type="evidence" value="ECO:0007669"/>
    <property type="project" value="TreeGrafter"/>
</dbReference>
<evidence type="ECO:0000256" key="1">
    <source>
        <dbReference type="ARBA" id="ARBA00005361"/>
    </source>
</evidence>
<feature type="compositionally biased region" description="Polar residues" evidence="2">
    <location>
        <begin position="1"/>
        <end position="15"/>
    </location>
</feature>
<evidence type="ECO:0000313" key="3">
    <source>
        <dbReference type="Proteomes" id="UP000694866"/>
    </source>
</evidence>
<name>A0A9R1TI79_9HYME</name>
<dbReference type="RefSeq" id="XP_011310097.1">
    <property type="nucleotide sequence ID" value="XM_011311795.1"/>
</dbReference>
<dbReference type="FunFam" id="3.30.1140.40:FF:000003">
    <property type="entry name" value="tctex1 domain-containing protein 2"/>
    <property type="match status" value="1"/>
</dbReference>
<dbReference type="CDD" id="cd21459">
    <property type="entry name" value="DLC-like_TCTEX1D2"/>
    <property type="match status" value="1"/>
</dbReference>
<protein>
    <submittedName>
        <fullName evidence="4">Tctex1 domain-containing protein 2</fullName>
    </submittedName>
</protein>
<dbReference type="GO" id="GO:0005868">
    <property type="term" value="C:cytoplasmic dynein complex"/>
    <property type="evidence" value="ECO:0007669"/>
    <property type="project" value="TreeGrafter"/>
</dbReference>
<dbReference type="OrthoDB" id="10260741at2759"/>
<dbReference type="KEGG" id="fas:105270689"/>
<accession>A0A9R1TI79</accession>
<feature type="region of interest" description="Disordered" evidence="2">
    <location>
        <begin position="1"/>
        <end position="38"/>
    </location>
</feature>
<comment type="similarity">
    <text evidence="1">Belongs to the dynein light chain Tctex-type family.</text>
</comment>
<keyword evidence="3" id="KW-1185">Reference proteome</keyword>
<evidence type="ECO:0000256" key="2">
    <source>
        <dbReference type="SAM" id="MobiDB-lite"/>
    </source>
</evidence>
<dbReference type="InterPro" id="IPR005334">
    <property type="entry name" value="Tctex-1-like"/>
</dbReference>
<evidence type="ECO:0000313" key="4">
    <source>
        <dbReference type="RefSeq" id="XP_011310097.1"/>
    </source>
</evidence>